<keyword evidence="5" id="KW-0808">Transferase</keyword>
<gene>
    <name evidence="16" type="ORF">BCR35DRAFT_300456</name>
</gene>
<feature type="compositionally biased region" description="Pro residues" evidence="13">
    <location>
        <begin position="790"/>
        <end position="801"/>
    </location>
</feature>
<comment type="caution">
    <text evidence="16">The sequence shown here is derived from an EMBL/GenBank/DDBJ whole genome shotgun (WGS) entry which is preliminary data.</text>
</comment>
<dbReference type="STRING" id="106004.A0A1Y2FYX0"/>
<feature type="compositionally biased region" description="Polar residues" evidence="13">
    <location>
        <begin position="871"/>
        <end position="880"/>
    </location>
</feature>
<feature type="region of interest" description="Disordered" evidence="13">
    <location>
        <begin position="1"/>
        <end position="212"/>
    </location>
</feature>
<comment type="catalytic activity">
    <reaction evidence="11">
        <text>N(6)-methyl-L-lysyl(4)-[histone H3] + S-adenosyl-L-methionine = N(6),N(6)-dimethyl-L-lysyl(4)-[histone H3] + S-adenosyl-L-homocysteine + H(+)</text>
        <dbReference type="Rhea" id="RHEA:60268"/>
        <dbReference type="Rhea" id="RHEA-COMP:15540"/>
        <dbReference type="Rhea" id="RHEA-COMP:15543"/>
        <dbReference type="ChEBI" id="CHEBI:15378"/>
        <dbReference type="ChEBI" id="CHEBI:57856"/>
        <dbReference type="ChEBI" id="CHEBI:59789"/>
        <dbReference type="ChEBI" id="CHEBI:61929"/>
        <dbReference type="ChEBI" id="CHEBI:61976"/>
    </reaction>
</comment>
<dbReference type="Proteomes" id="UP000193467">
    <property type="component" value="Unassembled WGS sequence"/>
</dbReference>
<feature type="domain" description="SET" evidence="14">
    <location>
        <begin position="1293"/>
        <end position="1410"/>
    </location>
</feature>
<name>A0A1Y2FYX0_9BASI</name>
<evidence type="ECO:0000256" key="6">
    <source>
        <dbReference type="ARBA" id="ARBA00022691"/>
    </source>
</evidence>
<evidence type="ECO:0000259" key="14">
    <source>
        <dbReference type="PROSITE" id="PS50280"/>
    </source>
</evidence>
<evidence type="ECO:0000256" key="4">
    <source>
        <dbReference type="ARBA" id="ARBA00022603"/>
    </source>
</evidence>
<dbReference type="EC" id="2.1.1.354" evidence="2"/>
<evidence type="ECO:0000256" key="11">
    <source>
        <dbReference type="ARBA" id="ARBA00047583"/>
    </source>
</evidence>
<feature type="compositionally biased region" description="Basic residues" evidence="13">
    <location>
        <begin position="951"/>
        <end position="964"/>
    </location>
</feature>
<evidence type="ECO:0000256" key="9">
    <source>
        <dbReference type="ARBA" id="ARBA00030093"/>
    </source>
</evidence>
<evidence type="ECO:0000256" key="3">
    <source>
        <dbReference type="ARBA" id="ARBA00015839"/>
    </source>
</evidence>
<dbReference type="SMART" id="SM00360">
    <property type="entry name" value="RRM"/>
    <property type="match status" value="1"/>
</dbReference>
<dbReference type="GO" id="GO:0048188">
    <property type="term" value="C:Set1C/COMPASS complex"/>
    <property type="evidence" value="ECO:0007669"/>
    <property type="project" value="TreeGrafter"/>
</dbReference>
<dbReference type="Pfam" id="PF00076">
    <property type="entry name" value="RRM_1"/>
    <property type="match status" value="1"/>
</dbReference>
<dbReference type="InterPro" id="IPR012677">
    <property type="entry name" value="Nucleotide-bd_a/b_plait_sf"/>
</dbReference>
<dbReference type="Pfam" id="PF11764">
    <property type="entry name" value="N-SET"/>
    <property type="match status" value="1"/>
</dbReference>
<keyword evidence="8" id="KW-0539">Nucleus</keyword>
<dbReference type="GO" id="GO:0003723">
    <property type="term" value="F:RNA binding"/>
    <property type="evidence" value="ECO:0007669"/>
    <property type="project" value="InterPro"/>
</dbReference>
<feature type="compositionally biased region" description="Low complexity" evidence="13">
    <location>
        <begin position="913"/>
        <end position="933"/>
    </location>
</feature>
<feature type="compositionally biased region" description="Polar residues" evidence="13">
    <location>
        <begin position="540"/>
        <end position="561"/>
    </location>
</feature>
<feature type="region of interest" description="Disordered" evidence="13">
    <location>
        <begin position="869"/>
        <end position="1006"/>
    </location>
</feature>
<dbReference type="OrthoDB" id="308383at2759"/>
<evidence type="ECO:0000313" key="16">
    <source>
        <dbReference type="EMBL" id="ORY89323.1"/>
    </source>
</evidence>
<dbReference type="PROSITE" id="PS50280">
    <property type="entry name" value="SET"/>
    <property type="match status" value="1"/>
</dbReference>
<feature type="compositionally biased region" description="Basic and acidic residues" evidence="13">
    <location>
        <begin position="132"/>
        <end position="144"/>
    </location>
</feature>
<accession>A0A1Y2FYX0</accession>
<dbReference type="PROSITE" id="PS50868">
    <property type="entry name" value="POST_SET"/>
    <property type="match status" value="1"/>
</dbReference>
<feature type="region of interest" description="Disordered" evidence="13">
    <location>
        <begin position="419"/>
        <end position="590"/>
    </location>
</feature>
<comment type="catalytic activity">
    <reaction evidence="12">
        <text>N(6),N(6)-dimethyl-L-lysyl(4)-[histone H3] + S-adenosyl-L-methionine = N(6),N(6),N(6)-trimethyl-L-lysyl(4)-[histone H3] + S-adenosyl-L-homocysteine + H(+)</text>
        <dbReference type="Rhea" id="RHEA:60272"/>
        <dbReference type="Rhea" id="RHEA-COMP:15537"/>
        <dbReference type="Rhea" id="RHEA-COMP:15540"/>
        <dbReference type="ChEBI" id="CHEBI:15378"/>
        <dbReference type="ChEBI" id="CHEBI:57856"/>
        <dbReference type="ChEBI" id="CHEBI:59789"/>
        <dbReference type="ChEBI" id="CHEBI:61961"/>
        <dbReference type="ChEBI" id="CHEBI:61976"/>
    </reaction>
</comment>
<dbReference type="InterPro" id="IPR044570">
    <property type="entry name" value="Set1-like"/>
</dbReference>
<dbReference type="SMART" id="SM01291">
    <property type="entry name" value="N-SET"/>
    <property type="match status" value="1"/>
</dbReference>
<evidence type="ECO:0000313" key="17">
    <source>
        <dbReference type="Proteomes" id="UP000193467"/>
    </source>
</evidence>
<feature type="compositionally biased region" description="Polar residues" evidence="13">
    <location>
        <begin position="31"/>
        <end position="46"/>
    </location>
</feature>
<reference evidence="16 17" key="1">
    <citation type="submission" date="2016-07" db="EMBL/GenBank/DDBJ databases">
        <title>Pervasive Adenine N6-methylation of Active Genes in Fungi.</title>
        <authorList>
            <consortium name="DOE Joint Genome Institute"/>
            <person name="Mondo S.J."/>
            <person name="Dannebaum R.O."/>
            <person name="Kuo R.C."/>
            <person name="Labutti K."/>
            <person name="Haridas S."/>
            <person name="Kuo A."/>
            <person name="Salamov A."/>
            <person name="Ahrendt S.R."/>
            <person name="Lipzen A."/>
            <person name="Sullivan W."/>
            <person name="Andreopoulos W.B."/>
            <person name="Clum A."/>
            <person name="Lindquist E."/>
            <person name="Daum C."/>
            <person name="Ramamoorthy G.K."/>
            <person name="Gryganskyi A."/>
            <person name="Culley D."/>
            <person name="Magnuson J.K."/>
            <person name="James T.Y."/>
            <person name="O'Malley M.A."/>
            <person name="Stajich J.E."/>
            <person name="Spatafora J.W."/>
            <person name="Visel A."/>
            <person name="Grigoriev I.V."/>
        </authorList>
    </citation>
    <scope>NUCLEOTIDE SEQUENCE [LARGE SCALE GENOMIC DNA]</scope>
    <source>
        <strain evidence="16 17">62-1032</strain>
    </source>
</reference>
<evidence type="ECO:0000259" key="15">
    <source>
        <dbReference type="PROSITE" id="PS50868"/>
    </source>
</evidence>
<keyword evidence="4" id="KW-0489">Methyltransferase</keyword>
<evidence type="ECO:0000256" key="7">
    <source>
        <dbReference type="ARBA" id="ARBA00022853"/>
    </source>
</evidence>
<dbReference type="InParanoid" id="A0A1Y2FYX0"/>
<evidence type="ECO:0000256" key="8">
    <source>
        <dbReference type="ARBA" id="ARBA00023242"/>
    </source>
</evidence>
<feature type="compositionally biased region" description="Low complexity" evidence="13">
    <location>
        <begin position="54"/>
        <end position="85"/>
    </location>
</feature>
<dbReference type="SMART" id="SM00317">
    <property type="entry name" value="SET"/>
    <property type="match status" value="1"/>
</dbReference>
<dbReference type="EMBL" id="MCGR01000006">
    <property type="protein sequence ID" value="ORY89323.1"/>
    <property type="molecule type" value="Genomic_DNA"/>
</dbReference>
<keyword evidence="17" id="KW-1185">Reference proteome</keyword>
<feature type="compositionally biased region" description="Polar residues" evidence="13">
    <location>
        <begin position="474"/>
        <end position="497"/>
    </location>
</feature>
<dbReference type="InterPro" id="IPR024657">
    <property type="entry name" value="COMPASS_Set1_N-SET"/>
</dbReference>
<feature type="region of interest" description="Disordered" evidence="13">
    <location>
        <begin position="1187"/>
        <end position="1250"/>
    </location>
</feature>
<dbReference type="InterPro" id="IPR035979">
    <property type="entry name" value="RBD_domain_sf"/>
</dbReference>
<dbReference type="InterPro" id="IPR003616">
    <property type="entry name" value="Post-SET_dom"/>
</dbReference>
<dbReference type="Pfam" id="PF00856">
    <property type="entry name" value="SET"/>
    <property type="match status" value="1"/>
</dbReference>
<feature type="compositionally biased region" description="Pro residues" evidence="13">
    <location>
        <begin position="433"/>
        <end position="446"/>
    </location>
</feature>
<feature type="compositionally biased region" description="Low complexity" evidence="13">
    <location>
        <begin position="523"/>
        <end position="539"/>
    </location>
</feature>
<dbReference type="PANTHER" id="PTHR45814">
    <property type="entry name" value="HISTONE-LYSINE N-METHYLTRANSFERASE SETD1"/>
    <property type="match status" value="1"/>
</dbReference>
<dbReference type="GO" id="GO:0140999">
    <property type="term" value="F:histone H3K4 trimethyltransferase activity"/>
    <property type="evidence" value="ECO:0007669"/>
    <property type="project" value="UniProtKB-EC"/>
</dbReference>
<feature type="compositionally biased region" description="Low complexity" evidence="13">
    <location>
        <begin position="1"/>
        <end position="22"/>
    </location>
</feature>
<dbReference type="PANTHER" id="PTHR45814:SF2">
    <property type="entry name" value="HISTONE-LYSINE N-METHYLTRANSFERASE SETD1"/>
    <property type="match status" value="1"/>
</dbReference>
<dbReference type="InterPro" id="IPR001214">
    <property type="entry name" value="SET_dom"/>
</dbReference>
<dbReference type="Gene3D" id="2.170.270.10">
    <property type="entry name" value="SET domain"/>
    <property type="match status" value="1"/>
</dbReference>
<feature type="domain" description="Post-SET" evidence="15">
    <location>
        <begin position="1416"/>
        <end position="1432"/>
    </location>
</feature>
<dbReference type="Gene3D" id="3.30.70.330">
    <property type="match status" value="1"/>
</dbReference>
<sequence length="1432" mass="152326">MSGSPQRFASPSSSSLPARPGLAGLPARPSPATTYTSHARQPSNESYRPRALDRSPPSASAARHSSAVGSSTASSSMNGASAGPSTSARSRWDVQATPASIAPTAAVNGHMSVSPPSGPSRSTSHLPTGPRGRSDASFDGRKFASEAPSSRTGYPSQPRAPPSGPSSSSLPRNPVSIKMSPRNSNSNLPRLPPQGPAAFRAPSLAPSAPSLDPFFYKSLGTKDYKVEYDPETDPSSVKKGKEVIYRYDGAGVELVEDPRKSSSPAIVSKLQQVKEKAAKPLHAVTYAWDKNSTTPAPPPPPSAILVTGFPGSTTADAIRSFFSGYGRIESLDAHVDKQTGGSLGICWIKYVDDLPRGLDDARAAKEKFEREKRNGTAQDGNKVALEAIARGNGQRVGAAMVYSNAPGVKVQMDGTGALSKAAAEAEMGRRHPAPAPPASKPPPPPSTATTTAPSPPSGPRPPPPPSQPVPFSAGFQQPWSSVSSPFSQPARTPQSHLPSPPTGPSSTHAGPPPPSGPKAMRATSATPNGSSNPPSASSTHQPSHARQGSNGPFPPSNSYSNAPHSHPRPAHAPAGHRPSGGGYRGGQNDPVSAAVAQAVLAAKKRLEEKQAKINGEEDMELDSDEERAIAADTAMVDAAQAPTSDLKAEDSDTGDVRDRIFFHADGRTEPFRGLRRGKAPANAIAWQASRTVLLEKLADNGMPYLSISRTTYDQQRTDKKGKAPALKGDDLEAHFADFDIDRTFADRLGWYLTFHSPGAAQKAFETLHQKPFAGAPLELTLCAGERPASPSAPPSAPPAKPPTDYDTVMERLKANGAPPSPKTSGWTDAELVEEAREIVISDLVDAFRKDVKDRVVAGKITEHLAAWEQGGSKTSASTSTVKEEPSEPVSAAKSLSSLPSFARKKNRQPSNGSQPRPSLPSSRRLSSEAPSDSPALAADQSDSETDDKSRFKSKKKHDKARRGSSSKAEHEERPAPSTKRSKMSKVRVNYTSSEDEGDDEAQVSVSTCPVEVHPALPRAPPTTNVPPPLSFGFGALAAAASMAATPPPTGGLLFGGTSSSAPLFGAPPPKTALAFGGSAPQLAFQGGAAPLPKRLAKKRAKRLAAEGRDPYEDDGDLDDEYLTEKEEKALQAAWEAKKSRALARKAAEKAARARIPTSTPDPFELGIAADEEDLYYVKLALQRFKAGQNMHPSPPPSDDEENHPTRRHATGSARTEGYYHVTVAEKLANRPPSAKAKPVNETGERATTDSGVAVSRLARANTRGLVRGMELHKKVTATDTDVLKFNQLRTRKKQLTFSRSGIEGYGLFAMEQILAGEMVIEYVGELIRQQVADRREKAYERQGIGSSYLFRVDEDLVVDATKKGNLGRLINHCCVPNCTAKIITINGVKKIVIYAKTNIEPDEEVTYDYHFAWEEEKIPCLCAHPLCRKYLN</sequence>
<evidence type="ECO:0000256" key="5">
    <source>
        <dbReference type="ARBA" id="ARBA00022679"/>
    </source>
</evidence>
<comment type="subcellular location">
    <subcellularLocation>
        <location evidence="1">Nucleus</location>
    </subcellularLocation>
</comment>
<keyword evidence="7" id="KW-0156">Chromatin regulator</keyword>
<dbReference type="SUPFAM" id="SSF82199">
    <property type="entry name" value="SET domain"/>
    <property type="match status" value="1"/>
</dbReference>
<evidence type="ECO:0000256" key="2">
    <source>
        <dbReference type="ARBA" id="ARBA00012182"/>
    </source>
</evidence>
<dbReference type="GO" id="GO:0032259">
    <property type="term" value="P:methylation"/>
    <property type="evidence" value="ECO:0007669"/>
    <property type="project" value="UniProtKB-KW"/>
</dbReference>
<evidence type="ECO:0000256" key="13">
    <source>
        <dbReference type="SAM" id="MobiDB-lite"/>
    </source>
</evidence>
<evidence type="ECO:0000256" key="10">
    <source>
        <dbReference type="ARBA" id="ARBA00047571"/>
    </source>
</evidence>
<dbReference type="InterPro" id="IPR046341">
    <property type="entry name" value="SET_dom_sf"/>
</dbReference>
<feature type="compositionally biased region" description="Pro residues" evidence="13">
    <location>
        <begin position="453"/>
        <end position="468"/>
    </location>
</feature>
<feature type="compositionally biased region" description="Low complexity" evidence="13">
    <location>
        <begin position="196"/>
        <end position="212"/>
    </location>
</feature>
<comment type="catalytic activity">
    <reaction evidence="10">
        <text>L-lysyl(4)-[histone H3] + 3 S-adenosyl-L-methionine = N(6),N(6),N(6)-trimethyl-L-lysyl(4)-[histone H3] + 3 S-adenosyl-L-homocysteine + 3 H(+)</text>
        <dbReference type="Rhea" id="RHEA:60260"/>
        <dbReference type="Rhea" id="RHEA-COMP:15537"/>
        <dbReference type="Rhea" id="RHEA-COMP:15547"/>
        <dbReference type="ChEBI" id="CHEBI:15378"/>
        <dbReference type="ChEBI" id="CHEBI:29969"/>
        <dbReference type="ChEBI" id="CHEBI:57856"/>
        <dbReference type="ChEBI" id="CHEBI:59789"/>
        <dbReference type="ChEBI" id="CHEBI:61961"/>
        <dbReference type="EC" id="2.1.1.354"/>
    </reaction>
</comment>
<evidence type="ECO:0000256" key="12">
    <source>
        <dbReference type="ARBA" id="ARBA00049129"/>
    </source>
</evidence>
<keyword evidence="6" id="KW-0949">S-adenosyl-L-methionine</keyword>
<feature type="region of interest" description="Disordered" evidence="13">
    <location>
        <begin position="784"/>
        <end position="806"/>
    </location>
</feature>
<evidence type="ECO:0000256" key="1">
    <source>
        <dbReference type="ARBA" id="ARBA00004123"/>
    </source>
</evidence>
<dbReference type="SUPFAM" id="SSF54928">
    <property type="entry name" value="RNA-binding domain, RBD"/>
    <property type="match status" value="1"/>
</dbReference>
<dbReference type="InterPro" id="IPR000504">
    <property type="entry name" value="RRM_dom"/>
</dbReference>
<organism evidence="16 17">
    <name type="scientific">Leucosporidium creatinivorum</name>
    <dbReference type="NCBI Taxonomy" id="106004"/>
    <lineage>
        <taxon>Eukaryota</taxon>
        <taxon>Fungi</taxon>
        <taxon>Dikarya</taxon>
        <taxon>Basidiomycota</taxon>
        <taxon>Pucciniomycotina</taxon>
        <taxon>Microbotryomycetes</taxon>
        <taxon>Leucosporidiales</taxon>
        <taxon>Leucosporidium</taxon>
    </lineage>
</organism>
<proteinExistence type="predicted"/>
<protein>
    <recommendedName>
        <fullName evidence="3">Histone-lysine N-methyltransferase, H3 lysine-4 specific</fullName>
        <ecNumber evidence="2">2.1.1.354</ecNumber>
    </recommendedName>
    <alternativeName>
        <fullName evidence="9">SET domain-containing protein 1</fullName>
    </alternativeName>
</protein>